<feature type="transmembrane region" description="Helical" evidence="6">
    <location>
        <begin position="243"/>
        <end position="268"/>
    </location>
</feature>
<proteinExistence type="predicted"/>
<feature type="transmembrane region" description="Helical" evidence="6">
    <location>
        <begin position="130"/>
        <end position="149"/>
    </location>
</feature>
<dbReference type="EnsemblMetazoa" id="HelroT88474">
    <property type="protein sequence ID" value="HelroP88474"/>
    <property type="gene ID" value="HelroG88474"/>
</dbReference>
<dbReference type="KEGG" id="hro:HELRODRAFT_88474"/>
<dbReference type="PANTHER" id="PTHR23504">
    <property type="entry name" value="MAJOR FACILITATOR SUPERFAMILY DOMAIN-CONTAINING PROTEIN 10"/>
    <property type="match status" value="1"/>
</dbReference>
<keyword evidence="4 6" id="KW-1133">Transmembrane helix</keyword>
<reference evidence="10" key="1">
    <citation type="submission" date="2012-12" db="EMBL/GenBank/DDBJ databases">
        <authorList>
            <person name="Hellsten U."/>
            <person name="Grimwood J."/>
            <person name="Chapman J.A."/>
            <person name="Shapiro H."/>
            <person name="Aerts A."/>
            <person name="Otillar R.P."/>
            <person name="Terry A.Y."/>
            <person name="Boore J.L."/>
            <person name="Simakov O."/>
            <person name="Marletaz F."/>
            <person name="Cho S.-J."/>
            <person name="Edsinger-Gonzales E."/>
            <person name="Havlak P."/>
            <person name="Kuo D.-H."/>
            <person name="Larsson T."/>
            <person name="Lv J."/>
            <person name="Arendt D."/>
            <person name="Savage R."/>
            <person name="Osoegawa K."/>
            <person name="de Jong P."/>
            <person name="Lindberg D.R."/>
            <person name="Seaver E.C."/>
            <person name="Weisblat D.A."/>
            <person name="Putnam N.H."/>
            <person name="Grigoriev I.V."/>
            <person name="Rokhsar D.S."/>
        </authorList>
    </citation>
    <scope>NUCLEOTIDE SEQUENCE</scope>
</reference>
<dbReference type="GO" id="GO:0022857">
    <property type="term" value="F:transmembrane transporter activity"/>
    <property type="evidence" value="ECO:0007669"/>
    <property type="project" value="InterPro"/>
</dbReference>
<keyword evidence="10" id="KW-1185">Reference proteome</keyword>
<evidence type="ECO:0000256" key="3">
    <source>
        <dbReference type="ARBA" id="ARBA00022692"/>
    </source>
</evidence>
<evidence type="ECO:0000256" key="1">
    <source>
        <dbReference type="ARBA" id="ARBA00004141"/>
    </source>
</evidence>
<dbReference type="OrthoDB" id="10262656at2759"/>
<dbReference type="PRINTS" id="PR01035">
    <property type="entry name" value="TCRTETA"/>
</dbReference>
<feature type="transmembrane region" description="Helical" evidence="6">
    <location>
        <begin position="299"/>
        <end position="318"/>
    </location>
</feature>
<dbReference type="RefSeq" id="XP_009028221.1">
    <property type="nucleotide sequence ID" value="XM_009029973.1"/>
</dbReference>
<gene>
    <name evidence="9" type="primary">20216877</name>
    <name evidence="8" type="ORF">HELRODRAFT_88474</name>
</gene>
<feature type="transmembrane region" description="Helical" evidence="6">
    <location>
        <begin position="198"/>
        <end position="223"/>
    </location>
</feature>
<feature type="transmembrane region" description="Helical" evidence="6">
    <location>
        <begin position="360"/>
        <end position="381"/>
    </location>
</feature>
<dbReference type="InterPro" id="IPR001958">
    <property type="entry name" value="Tet-R_TetA/multi-R_MdtG-like"/>
</dbReference>
<dbReference type="InParanoid" id="T1G730"/>
<dbReference type="EMBL" id="AMQM01007355">
    <property type="status" value="NOT_ANNOTATED_CDS"/>
    <property type="molecule type" value="Genomic_DNA"/>
</dbReference>
<evidence type="ECO:0000313" key="10">
    <source>
        <dbReference type="Proteomes" id="UP000015101"/>
    </source>
</evidence>
<feature type="transmembrane region" description="Helical" evidence="6">
    <location>
        <begin position="155"/>
        <end position="177"/>
    </location>
</feature>
<dbReference type="Proteomes" id="UP000015101">
    <property type="component" value="Unassembled WGS sequence"/>
</dbReference>
<accession>T1G730</accession>
<dbReference type="GO" id="GO:0016020">
    <property type="term" value="C:membrane"/>
    <property type="evidence" value="ECO:0007669"/>
    <property type="project" value="UniProtKB-SubCell"/>
</dbReference>
<dbReference type="PROSITE" id="PS50850">
    <property type="entry name" value="MFS"/>
    <property type="match status" value="1"/>
</dbReference>
<dbReference type="eggNOG" id="KOG2615">
    <property type="taxonomic scope" value="Eukaryota"/>
</dbReference>
<keyword evidence="2" id="KW-0813">Transport</keyword>
<dbReference type="GeneID" id="20216877"/>
<dbReference type="InterPro" id="IPR011701">
    <property type="entry name" value="MFS"/>
</dbReference>
<comment type="subcellular location">
    <subcellularLocation>
        <location evidence="1">Membrane</location>
        <topology evidence="1">Multi-pass membrane protein</topology>
    </subcellularLocation>
</comment>
<sequence length="391" mass="42922">MTSIYLLYLIGFLDLFGVSMVIPLLVKHCKTLGASPFTAGIIGSTYGLIQFFSGPIIGKYSDQYGRKLMLQMCFLTSIFSYLLLGSSNHLLVVFLSRIPIGIFKHCQELSKCLIADTVTVKERSSVFGKFNSISNIGFIFGPLVGSYLYEQGGGIHHVTFATSFLFMINLFIITFLVPKGKYATDAKTRRQLNNQSMLSFLQRITSWKFMSCIWVILLIRFLLSFSNFIYRYDLASTLGAKKIGIIMSFSGSVSAISGFFTGAIVQLYSGDHKKLLLHISLIQAVCIAVLTMYEELWLQLLFTVPLSVVNALARVVAVSMTIDLAKKKDLGVVAGLGSSTIAISRFLAPLAGGLVQEVYLSGPGYVGAMVSLLSAIFVGLVDKVKVCKRLD</sequence>
<evidence type="ECO:0000256" key="4">
    <source>
        <dbReference type="ARBA" id="ARBA00022989"/>
    </source>
</evidence>
<dbReference type="CTD" id="20216877"/>
<dbReference type="HOGENOM" id="CLU_001265_10_12_1"/>
<dbReference type="InterPro" id="IPR020846">
    <property type="entry name" value="MFS_dom"/>
</dbReference>
<protein>
    <recommendedName>
        <fullName evidence="7">Major facilitator superfamily (MFS) profile domain-containing protein</fullName>
    </recommendedName>
</protein>
<dbReference type="AlphaFoldDB" id="T1G730"/>
<evidence type="ECO:0000256" key="6">
    <source>
        <dbReference type="SAM" id="Phobius"/>
    </source>
</evidence>
<dbReference type="OMA" id="RFVRCLY"/>
<dbReference type="STRING" id="6412.T1G730"/>
<feature type="transmembrane region" description="Helical" evidence="6">
    <location>
        <begin position="6"/>
        <end position="25"/>
    </location>
</feature>
<evidence type="ECO:0000256" key="2">
    <source>
        <dbReference type="ARBA" id="ARBA00022448"/>
    </source>
</evidence>
<feature type="transmembrane region" description="Helical" evidence="6">
    <location>
        <begin position="69"/>
        <end position="95"/>
    </location>
</feature>
<reference evidence="9" key="3">
    <citation type="submission" date="2015-06" db="UniProtKB">
        <authorList>
            <consortium name="EnsemblMetazoa"/>
        </authorList>
    </citation>
    <scope>IDENTIFICATION</scope>
</reference>
<dbReference type="InterPro" id="IPR036259">
    <property type="entry name" value="MFS_trans_sf"/>
</dbReference>
<keyword evidence="5 6" id="KW-0472">Membrane</keyword>
<dbReference type="Gene3D" id="1.20.1250.20">
    <property type="entry name" value="MFS general substrate transporter like domains"/>
    <property type="match status" value="1"/>
</dbReference>
<name>T1G730_HELRO</name>
<evidence type="ECO:0000256" key="5">
    <source>
        <dbReference type="ARBA" id="ARBA00023136"/>
    </source>
</evidence>
<feature type="transmembrane region" description="Helical" evidence="6">
    <location>
        <begin position="275"/>
        <end position="293"/>
    </location>
</feature>
<evidence type="ECO:0000313" key="8">
    <source>
        <dbReference type="EMBL" id="ESN93692.1"/>
    </source>
</evidence>
<dbReference type="Pfam" id="PF07690">
    <property type="entry name" value="MFS_1"/>
    <property type="match status" value="1"/>
</dbReference>
<evidence type="ECO:0000259" key="7">
    <source>
        <dbReference type="PROSITE" id="PS50850"/>
    </source>
</evidence>
<reference evidence="8 10" key="2">
    <citation type="journal article" date="2013" name="Nature">
        <title>Insights into bilaterian evolution from three spiralian genomes.</title>
        <authorList>
            <person name="Simakov O."/>
            <person name="Marletaz F."/>
            <person name="Cho S.J."/>
            <person name="Edsinger-Gonzales E."/>
            <person name="Havlak P."/>
            <person name="Hellsten U."/>
            <person name="Kuo D.H."/>
            <person name="Larsson T."/>
            <person name="Lv J."/>
            <person name="Arendt D."/>
            <person name="Savage R."/>
            <person name="Osoegawa K."/>
            <person name="de Jong P."/>
            <person name="Grimwood J."/>
            <person name="Chapman J.A."/>
            <person name="Shapiro H."/>
            <person name="Aerts A."/>
            <person name="Otillar R.P."/>
            <person name="Terry A.Y."/>
            <person name="Boore J.L."/>
            <person name="Grigoriev I.V."/>
            <person name="Lindberg D.R."/>
            <person name="Seaver E.C."/>
            <person name="Weisblat D.A."/>
            <person name="Putnam N.H."/>
            <person name="Rokhsar D.S."/>
        </authorList>
    </citation>
    <scope>NUCLEOTIDE SEQUENCE</scope>
</reference>
<keyword evidence="3 6" id="KW-0812">Transmembrane</keyword>
<feature type="transmembrane region" description="Helical" evidence="6">
    <location>
        <begin position="37"/>
        <end position="57"/>
    </location>
</feature>
<feature type="transmembrane region" description="Helical" evidence="6">
    <location>
        <begin position="330"/>
        <end position="348"/>
    </location>
</feature>
<dbReference type="SUPFAM" id="SSF103473">
    <property type="entry name" value="MFS general substrate transporter"/>
    <property type="match status" value="1"/>
</dbReference>
<dbReference type="PANTHER" id="PTHR23504:SF14">
    <property type="entry name" value="MAJOR FACILITATOR SUPERFAMILY DOMAIN-CONTAINING PROTEIN 9"/>
    <property type="match status" value="1"/>
</dbReference>
<organism evidence="9 10">
    <name type="scientific">Helobdella robusta</name>
    <name type="common">Californian leech</name>
    <dbReference type="NCBI Taxonomy" id="6412"/>
    <lineage>
        <taxon>Eukaryota</taxon>
        <taxon>Metazoa</taxon>
        <taxon>Spiralia</taxon>
        <taxon>Lophotrochozoa</taxon>
        <taxon>Annelida</taxon>
        <taxon>Clitellata</taxon>
        <taxon>Hirudinea</taxon>
        <taxon>Rhynchobdellida</taxon>
        <taxon>Glossiphoniidae</taxon>
        <taxon>Helobdella</taxon>
    </lineage>
</organism>
<dbReference type="EMBL" id="KB097599">
    <property type="protein sequence ID" value="ESN93692.1"/>
    <property type="molecule type" value="Genomic_DNA"/>
</dbReference>
<feature type="domain" description="Major facilitator superfamily (MFS) profile" evidence="7">
    <location>
        <begin position="3"/>
        <end position="386"/>
    </location>
</feature>
<evidence type="ECO:0000313" key="9">
    <source>
        <dbReference type="EnsemblMetazoa" id="HelroP88474"/>
    </source>
</evidence>